<evidence type="ECO:0000313" key="4">
    <source>
        <dbReference type="EMBL" id="MBR9650068.1"/>
    </source>
</evidence>
<keyword evidence="1" id="KW-0808">Transferase</keyword>
<sequence>MNTIPNAIVIGAGKAGSTSLYNYLDAHPAIFGSRVKELMYFSTKFDQGAEWYLSNFPQQEGVEVYFEATPQYSFRDEFPQVAPRIRDYNPDMSILYIVREPLSRIVSHFNHWARAFPDRFTDIEESLRNPGHRKFFVDRTRYHYQIQAYLDLFPAEKVKVVFLEDLKSDFVPTLNDVYRFLGVEECAETIENRIFNQRKKASDTRVWRLDDISPERRQEIVETLSEDVQQLFSLCGKASDFWGEAYR</sequence>
<gene>
    <name evidence="4" type="ORF">IT775_02890</name>
</gene>
<dbReference type="PANTHER" id="PTHR10605">
    <property type="entry name" value="HEPARAN SULFATE SULFOTRANSFERASE"/>
    <property type="match status" value="1"/>
</dbReference>
<dbReference type="Gene3D" id="3.40.50.300">
    <property type="entry name" value="P-loop containing nucleotide triphosphate hydrolases"/>
    <property type="match status" value="1"/>
</dbReference>
<dbReference type="EMBL" id="JADMKU010000002">
    <property type="protein sequence ID" value="MBR9650068.1"/>
    <property type="molecule type" value="Genomic_DNA"/>
</dbReference>
<keyword evidence="5" id="KW-1185">Reference proteome</keyword>
<dbReference type="RefSeq" id="WP_212699582.1">
    <property type="nucleotide sequence ID" value="NZ_JADMKU010000002.1"/>
</dbReference>
<accession>A0ABS5HNB5</accession>
<organism evidence="4 5">
    <name type="scientific">Thalassovita aquimarina</name>
    <dbReference type="NCBI Taxonomy" id="2785917"/>
    <lineage>
        <taxon>Bacteria</taxon>
        <taxon>Pseudomonadati</taxon>
        <taxon>Pseudomonadota</taxon>
        <taxon>Alphaproteobacteria</taxon>
        <taxon>Rhodobacterales</taxon>
        <taxon>Roseobacteraceae</taxon>
        <taxon>Thalassovita</taxon>
    </lineage>
</organism>
<evidence type="ECO:0000313" key="5">
    <source>
        <dbReference type="Proteomes" id="UP001195941"/>
    </source>
</evidence>
<reference evidence="4 5" key="1">
    <citation type="journal article" date="2021" name="Arch. Microbiol.">
        <title>Thalassobius aquimarinus sp. nov., isolated from the Sea of Japan seashore.</title>
        <authorList>
            <person name="Kurilenko V.V."/>
            <person name="Romanenko L.A."/>
            <person name="Chernysheva N.Y."/>
            <person name="Velansky P.V."/>
            <person name="Tekutyeva L.A."/>
            <person name="Isaeva M.P."/>
            <person name="Mikhailov V.V."/>
        </authorList>
    </citation>
    <scope>NUCLEOTIDE SEQUENCE [LARGE SCALE GENOMIC DNA]</scope>
    <source>
        <strain evidence="4 5">KMM 8518</strain>
    </source>
</reference>
<dbReference type="InterPro" id="IPR037359">
    <property type="entry name" value="NST/OST"/>
</dbReference>
<dbReference type="Proteomes" id="UP001195941">
    <property type="component" value="Unassembled WGS sequence"/>
</dbReference>
<proteinExistence type="predicted"/>
<evidence type="ECO:0000256" key="2">
    <source>
        <dbReference type="ARBA" id="ARBA00023180"/>
    </source>
</evidence>
<comment type="caution">
    <text evidence="4">The sequence shown here is derived from an EMBL/GenBank/DDBJ whole genome shotgun (WGS) entry which is preliminary data.</text>
</comment>
<name>A0ABS5HNB5_9RHOB</name>
<evidence type="ECO:0000259" key="3">
    <source>
        <dbReference type="Pfam" id="PF00685"/>
    </source>
</evidence>
<evidence type="ECO:0000256" key="1">
    <source>
        <dbReference type="ARBA" id="ARBA00022679"/>
    </source>
</evidence>
<dbReference type="PANTHER" id="PTHR10605:SF56">
    <property type="entry name" value="BIFUNCTIONAL HEPARAN SULFATE N-DEACETYLASE_N-SULFOTRANSFERASE"/>
    <property type="match status" value="1"/>
</dbReference>
<dbReference type="InterPro" id="IPR000863">
    <property type="entry name" value="Sulfotransferase_dom"/>
</dbReference>
<protein>
    <submittedName>
        <fullName evidence="4">Sulfotransferase</fullName>
    </submittedName>
</protein>
<feature type="domain" description="Sulfotransferase" evidence="3">
    <location>
        <begin position="7"/>
        <end position="209"/>
    </location>
</feature>
<dbReference type="Pfam" id="PF00685">
    <property type="entry name" value="Sulfotransfer_1"/>
    <property type="match status" value="1"/>
</dbReference>
<dbReference type="InterPro" id="IPR027417">
    <property type="entry name" value="P-loop_NTPase"/>
</dbReference>
<dbReference type="SUPFAM" id="SSF52540">
    <property type="entry name" value="P-loop containing nucleoside triphosphate hydrolases"/>
    <property type="match status" value="1"/>
</dbReference>
<keyword evidence="2" id="KW-0325">Glycoprotein</keyword>